<dbReference type="Proteomes" id="UP000433483">
    <property type="component" value="Unassembled WGS sequence"/>
</dbReference>
<dbReference type="SMART" id="SM00220">
    <property type="entry name" value="S_TKc"/>
    <property type="match status" value="1"/>
</dbReference>
<feature type="domain" description="Protein kinase" evidence="11">
    <location>
        <begin position="120"/>
        <end position="391"/>
    </location>
</feature>
<evidence type="ECO:0000313" key="14">
    <source>
        <dbReference type="EMBL" id="KAE8984911.1"/>
    </source>
</evidence>
<evidence type="ECO:0000313" key="27">
    <source>
        <dbReference type="Proteomes" id="UP000476176"/>
    </source>
</evidence>
<proteinExistence type="inferred from homology"/>
<dbReference type="PROSITE" id="PS00108">
    <property type="entry name" value="PROTEIN_KINASE_ST"/>
    <property type="match status" value="1"/>
</dbReference>
<evidence type="ECO:0000313" key="28">
    <source>
        <dbReference type="Proteomes" id="UP000488956"/>
    </source>
</evidence>
<dbReference type="Proteomes" id="UP000440732">
    <property type="component" value="Unassembled WGS sequence"/>
</dbReference>
<dbReference type="EMBL" id="QXFW01001860">
    <property type="protein sequence ID" value="KAE8984911.1"/>
    <property type="molecule type" value="Genomic_DNA"/>
</dbReference>
<dbReference type="InterPro" id="IPR002048">
    <property type="entry name" value="EF_hand_dom"/>
</dbReference>
<evidence type="ECO:0000313" key="17">
    <source>
        <dbReference type="EMBL" id="KAE9183901.1"/>
    </source>
</evidence>
<evidence type="ECO:0000256" key="6">
    <source>
        <dbReference type="ARBA" id="ARBA00022837"/>
    </source>
</evidence>
<dbReference type="Gene3D" id="3.30.200.20">
    <property type="entry name" value="Phosphorylase Kinase, domain 1"/>
    <property type="match status" value="1"/>
</dbReference>
<dbReference type="PROSITE" id="PS50222">
    <property type="entry name" value="EF_HAND_2"/>
    <property type="match status" value="3"/>
</dbReference>
<feature type="region of interest" description="Disordered" evidence="10">
    <location>
        <begin position="1"/>
        <end position="25"/>
    </location>
</feature>
<evidence type="ECO:0000256" key="5">
    <source>
        <dbReference type="ARBA" id="ARBA00022777"/>
    </source>
</evidence>
<dbReference type="InterPro" id="IPR018247">
    <property type="entry name" value="EF_Hand_1_Ca_BS"/>
</dbReference>
<keyword evidence="5" id="KW-0418">Kinase</keyword>
<dbReference type="Proteomes" id="UP000437068">
    <property type="component" value="Unassembled WGS sequence"/>
</dbReference>
<dbReference type="EMBL" id="QXFX01001884">
    <property type="protein sequence ID" value="KAE9083450.1"/>
    <property type="molecule type" value="Genomic_DNA"/>
</dbReference>
<dbReference type="OrthoDB" id="40902at2759"/>
<dbReference type="EMBL" id="QXGA01001885">
    <property type="protein sequence ID" value="KAE9108075.1"/>
    <property type="molecule type" value="Genomic_DNA"/>
</dbReference>
<dbReference type="Pfam" id="PF00069">
    <property type="entry name" value="Pkinase"/>
    <property type="match status" value="1"/>
</dbReference>
<dbReference type="Gene3D" id="1.10.238.10">
    <property type="entry name" value="EF-hand"/>
    <property type="match status" value="1"/>
</dbReference>
<dbReference type="FunFam" id="1.10.510.10:FF:000991">
    <property type="entry name" value="CAMK/CDPK protein kinase"/>
    <property type="match status" value="1"/>
</dbReference>
<feature type="domain" description="EF-hand" evidence="12">
    <location>
        <begin position="489"/>
        <end position="524"/>
    </location>
</feature>
<dbReference type="InterPro" id="IPR000719">
    <property type="entry name" value="Prot_kinase_dom"/>
</dbReference>
<evidence type="ECO:0000256" key="7">
    <source>
        <dbReference type="ARBA" id="ARBA00022840"/>
    </source>
</evidence>
<feature type="domain" description="EF-hand" evidence="12">
    <location>
        <begin position="531"/>
        <end position="566"/>
    </location>
</feature>
<protein>
    <submittedName>
        <fullName evidence="13">Uncharacterized protein</fullName>
    </submittedName>
</protein>
<dbReference type="PROSITE" id="PS00107">
    <property type="entry name" value="PROTEIN_KINASE_ATP"/>
    <property type="match status" value="1"/>
</dbReference>
<dbReference type="Proteomes" id="UP000488956">
    <property type="component" value="Unassembled WGS sequence"/>
</dbReference>
<keyword evidence="7 9" id="KW-0067">ATP-binding</keyword>
<dbReference type="CDD" id="cd05117">
    <property type="entry name" value="STKc_CAMK"/>
    <property type="match status" value="1"/>
</dbReference>
<dbReference type="InterPro" id="IPR008271">
    <property type="entry name" value="Ser/Thr_kinase_AS"/>
</dbReference>
<dbReference type="SUPFAM" id="SSF56112">
    <property type="entry name" value="Protein kinase-like (PK-like)"/>
    <property type="match status" value="1"/>
</dbReference>
<keyword evidence="2" id="KW-0723">Serine/threonine-protein kinase</keyword>
<keyword evidence="4 9" id="KW-0547">Nucleotide-binding</keyword>
<comment type="cofactor">
    <cofactor evidence="1">
        <name>Mg(2+)</name>
        <dbReference type="ChEBI" id="CHEBI:18420"/>
    </cofactor>
</comment>
<dbReference type="InterPro" id="IPR011009">
    <property type="entry name" value="Kinase-like_dom_sf"/>
</dbReference>
<dbReference type="EMBL" id="QXGB01001909">
    <property type="protein sequence ID" value="KAE9183901.1"/>
    <property type="molecule type" value="Genomic_DNA"/>
</dbReference>
<comment type="similarity">
    <text evidence="8">Belongs to the protein kinase superfamily. Ser/Thr protein kinase family. CDPK subfamily.</text>
</comment>
<evidence type="ECO:0000256" key="9">
    <source>
        <dbReference type="PROSITE-ProRule" id="PRU10141"/>
    </source>
</evidence>
<feature type="binding site" evidence="9">
    <location>
        <position position="157"/>
    </location>
    <ligand>
        <name>ATP</name>
        <dbReference type="ChEBI" id="CHEBI:30616"/>
    </ligand>
</feature>
<dbReference type="AlphaFoldDB" id="A0A6A3E3D2"/>
<sequence>MKAIPSALRRSTPLVRSRPDSSTSQRRCFLVVPDHHPPQQQADAAVTPGASAFVNNSSQASSSRKPPGLQYGSIRKSWRGFMDQLKPFPKLQHMALEAASFFTKPEELEFNLPRNFLDKYKLGDKLGEGAFGEVYCVLPMQQDTARGSELQLDLAVKIVPKSRVVSRKDYAALKQEGRMMVLLGGTLNVVHFFGAYEDDENVYLVMERCVGGDASTRLSGEKELDLTANPKQEERAKMYMRDILHVVWQCHLLRILHRDLKLENFLFADKKEDSPLKLTDFGGAAFLEEGEFLHEVHGTPLYTAPEVLKHKYAYPSDLWSCGVILYRLLSGRFPFESGALLDERILHDEIDLESPPWTGISDEAKDLVRQLLERDVSKRLTAEQALKHSWLRPSAPLSPGALTTASAAAKEATKGIAGPALNGTLVQRLQLYRSLNSLQHAVLNEVTRLLPLATKQDVVVLFSEVSRDGSESVGLEEFAAYVTSGGYRLTRGEAIGFLRNLDLDGDGLLSLDEFCAALLDWPQLQSQQPDEFAKCANQVFDIVDQDKDGLLTLEDIAELTPFQQSGKHSHSFRNDLDRCFQYTDRSGRGCIDKDDFKHMLHIADGAYGHFPRRLRL</sequence>
<keyword evidence="6" id="KW-0106">Calcium</keyword>
<gene>
    <name evidence="20" type="ORF">PF001_g21002</name>
    <name evidence="19" type="ORF">PF002_g23024</name>
    <name evidence="18" type="ORF">PF004_g20712</name>
    <name evidence="17" type="ORF">PF005_g21892</name>
    <name evidence="16" type="ORF">PF006_g20956</name>
    <name evidence="13" type="ORF">PF009_g22778</name>
    <name evidence="15" type="ORF">PF010_g21209</name>
    <name evidence="14" type="ORF">PF011_g20599</name>
</gene>
<evidence type="ECO:0000313" key="21">
    <source>
        <dbReference type="Proteomes" id="UP000429523"/>
    </source>
</evidence>
<evidence type="ECO:0000256" key="3">
    <source>
        <dbReference type="ARBA" id="ARBA00022679"/>
    </source>
</evidence>
<evidence type="ECO:0000313" key="13">
    <source>
        <dbReference type="EMBL" id="KAE8927043.1"/>
    </source>
</evidence>
<organism evidence="13 21">
    <name type="scientific">Phytophthora fragariae</name>
    <dbReference type="NCBI Taxonomy" id="53985"/>
    <lineage>
        <taxon>Eukaryota</taxon>
        <taxon>Sar</taxon>
        <taxon>Stramenopiles</taxon>
        <taxon>Oomycota</taxon>
        <taxon>Peronosporomycetes</taxon>
        <taxon>Peronosporales</taxon>
        <taxon>Peronosporaceae</taxon>
        <taxon>Phytophthora</taxon>
    </lineage>
</organism>
<dbReference type="InterPro" id="IPR011992">
    <property type="entry name" value="EF-hand-dom_pair"/>
</dbReference>
<dbReference type="EMBL" id="QXGE01001865">
    <property type="protein sequence ID" value="KAE9287391.1"/>
    <property type="molecule type" value="Genomic_DNA"/>
</dbReference>
<evidence type="ECO:0000313" key="20">
    <source>
        <dbReference type="EMBL" id="KAE9287391.1"/>
    </source>
</evidence>
<dbReference type="PANTHER" id="PTHR24349">
    <property type="entry name" value="SERINE/THREONINE-PROTEIN KINASE"/>
    <property type="match status" value="1"/>
</dbReference>
<dbReference type="EMBL" id="QXGF01001921">
    <property type="protein sequence ID" value="KAE8927043.1"/>
    <property type="molecule type" value="Genomic_DNA"/>
</dbReference>
<evidence type="ECO:0000313" key="26">
    <source>
        <dbReference type="Proteomes" id="UP000460718"/>
    </source>
</evidence>
<name>A0A6A3E3D2_9STRA</name>
<dbReference type="Proteomes" id="UP000460718">
    <property type="component" value="Unassembled WGS sequence"/>
</dbReference>
<evidence type="ECO:0000256" key="1">
    <source>
        <dbReference type="ARBA" id="ARBA00001946"/>
    </source>
</evidence>
<evidence type="ECO:0000313" key="23">
    <source>
        <dbReference type="Proteomes" id="UP000437068"/>
    </source>
</evidence>
<evidence type="ECO:0000256" key="4">
    <source>
        <dbReference type="ARBA" id="ARBA00022741"/>
    </source>
</evidence>
<keyword evidence="22" id="KW-1185">Reference proteome</keyword>
<evidence type="ECO:0000256" key="2">
    <source>
        <dbReference type="ARBA" id="ARBA00022527"/>
    </source>
</evidence>
<dbReference type="Proteomes" id="UP000429523">
    <property type="component" value="Unassembled WGS sequence"/>
</dbReference>
<keyword evidence="3" id="KW-0808">Transferase</keyword>
<dbReference type="InterPro" id="IPR017441">
    <property type="entry name" value="Protein_kinase_ATP_BS"/>
</dbReference>
<feature type="domain" description="EF-hand" evidence="12">
    <location>
        <begin position="571"/>
        <end position="606"/>
    </location>
</feature>
<evidence type="ECO:0000313" key="18">
    <source>
        <dbReference type="EMBL" id="KAE9194484.1"/>
    </source>
</evidence>
<evidence type="ECO:0000259" key="11">
    <source>
        <dbReference type="PROSITE" id="PS50011"/>
    </source>
</evidence>
<comment type="caution">
    <text evidence="13">The sequence shown here is derived from an EMBL/GenBank/DDBJ whole genome shotgun (WGS) entry which is preliminary data.</text>
</comment>
<evidence type="ECO:0000313" key="19">
    <source>
        <dbReference type="EMBL" id="KAE9196523.1"/>
    </source>
</evidence>
<dbReference type="EMBL" id="QXGC01001876">
    <property type="protein sequence ID" value="KAE9194484.1"/>
    <property type="molecule type" value="Genomic_DNA"/>
</dbReference>
<dbReference type="EMBL" id="QXGD01001928">
    <property type="protein sequence ID" value="KAE9196523.1"/>
    <property type="molecule type" value="Genomic_DNA"/>
</dbReference>
<dbReference type="Proteomes" id="UP000476176">
    <property type="component" value="Unassembled WGS sequence"/>
</dbReference>
<evidence type="ECO:0000313" key="22">
    <source>
        <dbReference type="Proteomes" id="UP000433483"/>
    </source>
</evidence>
<dbReference type="Pfam" id="PF13833">
    <property type="entry name" value="EF-hand_8"/>
    <property type="match status" value="1"/>
</dbReference>
<dbReference type="GO" id="GO:0005509">
    <property type="term" value="F:calcium ion binding"/>
    <property type="evidence" value="ECO:0007669"/>
    <property type="project" value="InterPro"/>
</dbReference>
<dbReference type="PROSITE" id="PS50011">
    <property type="entry name" value="PROTEIN_KINASE_DOM"/>
    <property type="match status" value="1"/>
</dbReference>
<dbReference type="Gene3D" id="1.10.510.10">
    <property type="entry name" value="Transferase(Phosphotransferase) domain 1"/>
    <property type="match status" value="1"/>
</dbReference>
<evidence type="ECO:0000313" key="15">
    <source>
        <dbReference type="EMBL" id="KAE9083450.1"/>
    </source>
</evidence>
<dbReference type="GO" id="GO:0004674">
    <property type="term" value="F:protein serine/threonine kinase activity"/>
    <property type="evidence" value="ECO:0007669"/>
    <property type="project" value="UniProtKB-KW"/>
</dbReference>
<evidence type="ECO:0000313" key="25">
    <source>
        <dbReference type="Proteomes" id="UP000440732"/>
    </source>
</evidence>
<dbReference type="GO" id="GO:0005524">
    <property type="term" value="F:ATP binding"/>
    <property type="evidence" value="ECO:0007669"/>
    <property type="project" value="UniProtKB-UniRule"/>
</dbReference>
<evidence type="ECO:0000259" key="12">
    <source>
        <dbReference type="PROSITE" id="PS50222"/>
    </source>
</evidence>
<dbReference type="SMART" id="SM00054">
    <property type="entry name" value="EFh"/>
    <property type="match status" value="4"/>
</dbReference>
<evidence type="ECO:0000313" key="16">
    <source>
        <dbReference type="EMBL" id="KAE9108075.1"/>
    </source>
</evidence>
<evidence type="ECO:0000256" key="10">
    <source>
        <dbReference type="SAM" id="MobiDB-lite"/>
    </source>
</evidence>
<dbReference type="Proteomes" id="UP000440367">
    <property type="component" value="Unassembled WGS sequence"/>
</dbReference>
<dbReference type="SUPFAM" id="SSF47473">
    <property type="entry name" value="EF-hand"/>
    <property type="match status" value="1"/>
</dbReference>
<evidence type="ECO:0000256" key="8">
    <source>
        <dbReference type="ARBA" id="ARBA00024334"/>
    </source>
</evidence>
<evidence type="ECO:0000313" key="24">
    <source>
        <dbReference type="Proteomes" id="UP000440367"/>
    </source>
</evidence>
<reference evidence="21 22" key="1">
    <citation type="submission" date="2018-08" db="EMBL/GenBank/DDBJ databases">
        <title>Genomic investigation of the strawberry pathogen Phytophthora fragariae indicates pathogenicity is determined by transcriptional variation in three key races.</title>
        <authorList>
            <person name="Adams T.M."/>
            <person name="Armitage A.D."/>
            <person name="Sobczyk M.K."/>
            <person name="Bates H.J."/>
            <person name="Dunwell J.M."/>
            <person name="Nellist C.F."/>
            <person name="Harrison R.J."/>
        </authorList>
    </citation>
    <scope>NUCLEOTIDE SEQUENCE [LARGE SCALE GENOMIC DNA]</scope>
    <source>
        <strain evidence="20 23">A4</strain>
        <strain evidence="19 24">BC-1</strain>
        <strain evidence="18 27">BC-23</strain>
        <strain evidence="17 22">NOV-27</strain>
        <strain evidence="16 25">NOV-5</strain>
        <strain evidence="13 21">NOV-9</strain>
        <strain evidence="15 28">ONT-3</strain>
        <strain evidence="14 26">SCRP245</strain>
    </source>
</reference>
<accession>A0A6A3E3D2</accession>
<dbReference type="InterPro" id="IPR050205">
    <property type="entry name" value="CDPK_Ser/Thr_kinases"/>
</dbReference>
<dbReference type="PROSITE" id="PS00018">
    <property type="entry name" value="EF_HAND_1"/>
    <property type="match status" value="2"/>
</dbReference>